<keyword evidence="2" id="KW-1185">Reference proteome</keyword>
<proteinExistence type="predicted"/>
<dbReference type="EMBL" id="BGPR01042899">
    <property type="protein sequence ID" value="GBO19420.1"/>
    <property type="molecule type" value="Genomic_DNA"/>
</dbReference>
<gene>
    <name evidence="1" type="ORF">AVEN_210199_1</name>
</gene>
<reference evidence="1 2" key="1">
    <citation type="journal article" date="2019" name="Sci. Rep.">
        <title>Orb-weaving spider Araneus ventricosus genome elucidates the spidroin gene catalogue.</title>
        <authorList>
            <person name="Kono N."/>
            <person name="Nakamura H."/>
            <person name="Ohtoshi R."/>
            <person name="Moran D.A.P."/>
            <person name="Shinohara A."/>
            <person name="Yoshida Y."/>
            <person name="Fujiwara M."/>
            <person name="Mori M."/>
            <person name="Tomita M."/>
            <person name="Arakawa K."/>
        </authorList>
    </citation>
    <scope>NUCLEOTIDE SEQUENCE [LARGE SCALE GENOMIC DNA]</scope>
</reference>
<dbReference type="AlphaFoldDB" id="A0A4Y2V6Y0"/>
<comment type="caution">
    <text evidence="1">The sequence shown here is derived from an EMBL/GenBank/DDBJ whole genome shotgun (WGS) entry which is preliminary data.</text>
</comment>
<sequence>MDNASEWIKEVERISKLANWKNELKLTNAISRLDVLAKHWQITQGYCYNDWSEWKVAITPRFKRHITIQEFLAHESDRKLKRNESLVDCIYAKGDLLESAPFKIPRSDRISMIFGDITEEEWQIALAT</sequence>
<accession>A0A4Y2V6Y0</accession>
<dbReference type="Proteomes" id="UP000499080">
    <property type="component" value="Unassembled WGS sequence"/>
</dbReference>
<evidence type="ECO:0000313" key="1">
    <source>
        <dbReference type="EMBL" id="GBO19420.1"/>
    </source>
</evidence>
<organism evidence="1 2">
    <name type="scientific">Araneus ventricosus</name>
    <name type="common">Orbweaver spider</name>
    <name type="synonym">Epeira ventricosa</name>
    <dbReference type="NCBI Taxonomy" id="182803"/>
    <lineage>
        <taxon>Eukaryota</taxon>
        <taxon>Metazoa</taxon>
        <taxon>Ecdysozoa</taxon>
        <taxon>Arthropoda</taxon>
        <taxon>Chelicerata</taxon>
        <taxon>Arachnida</taxon>
        <taxon>Araneae</taxon>
        <taxon>Araneomorphae</taxon>
        <taxon>Entelegynae</taxon>
        <taxon>Araneoidea</taxon>
        <taxon>Araneidae</taxon>
        <taxon>Araneus</taxon>
    </lineage>
</organism>
<name>A0A4Y2V6Y0_ARAVE</name>
<dbReference type="OrthoDB" id="7288680at2759"/>
<evidence type="ECO:0000313" key="2">
    <source>
        <dbReference type="Proteomes" id="UP000499080"/>
    </source>
</evidence>
<protein>
    <submittedName>
        <fullName evidence="1">Uncharacterized protein</fullName>
    </submittedName>
</protein>